<keyword evidence="3" id="KW-0560">Oxidoreductase</keyword>
<gene>
    <name evidence="5" type="ORF">LSH36_202g06008</name>
</gene>
<proteinExistence type="inferred from homology"/>
<keyword evidence="2" id="KW-0521">NADP</keyword>
<evidence type="ECO:0000259" key="4">
    <source>
        <dbReference type="Pfam" id="PF00248"/>
    </source>
</evidence>
<evidence type="ECO:0000313" key="6">
    <source>
        <dbReference type="Proteomes" id="UP001208570"/>
    </source>
</evidence>
<protein>
    <recommendedName>
        <fullName evidence="4">NADP-dependent oxidoreductase domain-containing protein</fullName>
    </recommendedName>
</protein>
<dbReference type="Proteomes" id="UP001208570">
    <property type="component" value="Unassembled WGS sequence"/>
</dbReference>
<dbReference type="InterPro" id="IPR036812">
    <property type="entry name" value="NAD(P)_OxRdtase_dom_sf"/>
</dbReference>
<dbReference type="Pfam" id="PF00248">
    <property type="entry name" value="Aldo_ket_red"/>
    <property type="match status" value="1"/>
</dbReference>
<comment type="similarity">
    <text evidence="1">Belongs to the aldo/keto reductase family.</text>
</comment>
<dbReference type="PANTHER" id="PTHR43827:SF3">
    <property type="entry name" value="NADP-DEPENDENT OXIDOREDUCTASE DOMAIN-CONTAINING PROTEIN"/>
    <property type="match status" value="1"/>
</dbReference>
<comment type="caution">
    <text evidence="5">The sequence shown here is derived from an EMBL/GenBank/DDBJ whole genome shotgun (WGS) entry which is preliminary data.</text>
</comment>
<sequence>MTAEQPESSSDEIVQDELLCTRLENGIRVPRLAMWNICSKSISRDIDKCFVSGYRHIMLSSGAERDQEVGESMQRWIQKSRPGHCRDELFISFMFDLGPVIGLGSAQQQQQKLNNRLQALECHHIDMLILYKGDNVKIGDNLRQRNAITSLWKAFEKLVNEGMIRCLSLANFCQDEVESLTANCTIQPSVLWLSNDPNKMGWKDVDHFYRYCQYKEFIPGVMHRVDRPEAEWVRGHGSSLGNVSRELQKTPLQVFHRLLVQKNFIVAVAGDIKTMENGFQVFDFCLKEDHINELKAIRL</sequence>
<accession>A0AAD9JPC6</accession>
<name>A0AAD9JPC6_9ANNE</name>
<evidence type="ECO:0000256" key="1">
    <source>
        <dbReference type="ARBA" id="ARBA00007905"/>
    </source>
</evidence>
<dbReference type="GO" id="GO:0016616">
    <property type="term" value="F:oxidoreductase activity, acting on the CH-OH group of donors, NAD or NADP as acceptor"/>
    <property type="evidence" value="ECO:0007669"/>
    <property type="project" value="UniProtKB-ARBA"/>
</dbReference>
<dbReference type="InterPro" id="IPR020471">
    <property type="entry name" value="AKR"/>
</dbReference>
<keyword evidence="6" id="KW-1185">Reference proteome</keyword>
<dbReference type="InterPro" id="IPR023210">
    <property type="entry name" value="NADP_OxRdtase_dom"/>
</dbReference>
<reference evidence="5" key="1">
    <citation type="journal article" date="2023" name="Mol. Biol. Evol.">
        <title>Third-Generation Sequencing Reveals the Adaptive Role of the Epigenome in Three Deep-Sea Polychaetes.</title>
        <authorList>
            <person name="Perez M."/>
            <person name="Aroh O."/>
            <person name="Sun Y."/>
            <person name="Lan Y."/>
            <person name="Juniper S.K."/>
            <person name="Young C.R."/>
            <person name="Angers B."/>
            <person name="Qian P.Y."/>
        </authorList>
    </citation>
    <scope>NUCLEOTIDE SEQUENCE</scope>
    <source>
        <strain evidence="5">P08H-3</strain>
    </source>
</reference>
<evidence type="ECO:0000256" key="2">
    <source>
        <dbReference type="ARBA" id="ARBA00022857"/>
    </source>
</evidence>
<dbReference type="SUPFAM" id="SSF51430">
    <property type="entry name" value="NAD(P)-linked oxidoreductase"/>
    <property type="match status" value="1"/>
</dbReference>
<organism evidence="5 6">
    <name type="scientific">Paralvinella palmiformis</name>
    <dbReference type="NCBI Taxonomy" id="53620"/>
    <lineage>
        <taxon>Eukaryota</taxon>
        <taxon>Metazoa</taxon>
        <taxon>Spiralia</taxon>
        <taxon>Lophotrochozoa</taxon>
        <taxon>Annelida</taxon>
        <taxon>Polychaeta</taxon>
        <taxon>Sedentaria</taxon>
        <taxon>Canalipalpata</taxon>
        <taxon>Terebellida</taxon>
        <taxon>Terebelliformia</taxon>
        <taxon>Alvinellidae</taxon>
        <taxon>Paralvinella</taxon>
    </lineage>
</organism>
<evidence type="ECO:0000256" key="3">
    <source>
        <dbReference type="ARBA" id="ARBA00023002"/>
    </source>
</evidence>
<dbReference type="Gene3D" id="3.20.20.100">
    <property type="entry name" value="NADP-dependent oxidoreductase domain"/>
    <property type="match status" value="1"/>
</dbReference>
<dbReference type="PRINTS" id="PR00069">
    <property type="entry name" value="ALDKETRDTASE"/>
</dbReference>
<dbReference type="PANTHER" id="PTHR43827">
    <property type="entry name" value="2,5-DIKETO-D-GLUCONIC ACID REDUCTASE"/>
    <property type="match status" value="1"/>
</dbReference>
<dbReference type="EMBL" id="JAODUP010000202">
    <property type="protein sequence ID" value="KAK2156918.1"/>
    <property type="molecule type" value="Genomic_DNA"/>
</dbReference>
<evidence type="ECO:0000313" key="5">
    <source>
        <dbReference type="EMBL" id="KAK2156918.1"/>
    </source>
</evidence>
<feature type="domain" description="NADP-dependent oxidoreductase" evidence="4">
    <location>
        <begin position="71"/>
        <end position="191"/>
    </location>
</feature>
<dbReference type="AlphaFoldDB" id="A0AAD9JPC6"/>